<organism evidence="2 3">
    <name type="scientific">Granulosicoccus antarcticus IMCC3135</name>
    <dbReference type="NCBI Taxonomy" id="1192854"/>
    <lineage>
        <taxon>Bacteria</taxon>
        <taxon>Pseudomonadati</taxon>
        <taxon>Pseudomonadota</taxon>
        <taxon>Gammaproteobacteria</taxon>
        <taxon>Chromatiales</taxon>
        <taxon>Granulosicoccaceae</taxon>
        <taxon>Granulosicoccus</taxon>
    </lineage>
</organism>
<evidence type="ECO:0000313" key="3">
    <source>
        <dbReference type="Proteomes" id="UP000250079"/>
    </source>
</evidence>
<evidence type="ECO:0000256" key="1">
    <source>
        <dbReference type="SAM" id="Phobius"/>
    </source>
</evidence>
<protein>
    <submittedName>
        <fullName evidence="2">Uncharacterized protein</fullName>
    </submittedName>
</protein>
<dbReference type="RefSeq" id="WP_088919629.1">
    <property type="nucleotide sequence ID" value="NZ_CP018632.1"/>
</dbReference>
<feature type="transmembrane region" description="Helical" evidence="1">
    <location>
        <begin position="45"/>
        <end position="64"/>
    </location>
</feature>
<dbReference type="OrthoDB" id="9811032at2"/>
<keyword evidence="1" id="KW-0812">Transmembrane</keyword>
<reference evidence="2 3" key="1">
    <citation type="submission" date="2016-12" db="EMBL/GenBank/DDBJ databases">
        <authorList>
            <person name="Song W.-J."/>
            <person name="Kurnit D.M."/>
        </authorList>
    </citation>
    <scope>NUCLEOTIDE SEQUENCE [LARGE SCALE GENOMIC DNA]</scope>
    <source>
        <strain evidence="2 3">IMCC3135</strain>
    </source>
</reference>
<keyword evidence="3" id="KW-1185">Reference proteome</keyword>
<name>A0A2Z2NXZ8_9GAMM</name>
<dbReference type="Proteomes" id="UP000250079">
    <property type="component" value="Chromosome"/>
</dbReference>
<evidence type="ECO:0000313" key="2">
    <source>
        <dbReference type="EMBL" id="ASJ74628.1"/>
    </source>
</evidence>
<keyword evidence="1" id="KW-0472">Membrane</keyword>
<dbReference type="AlphaFoldDB" id="A0A2Z2NXZ8"/>
<dbReference type="EMBL" id="CP018632">
    <property type="protein sequence ID" value="ASJ74628.1"/>
    <property type="molecule type" value="Genomic_DNA"/>
</dbReference>
<accession>A0A2Z2NXZ8</accession>
<dbReference type="KEGG" id="gai:IMCC3135_22790"/>
<proteinExistence type="predicted"/>
<gene>
    <name evidence="2" type="ORF">IMCC3135_22790</name>
</gene>
<keyword evidence="1" id="KW-1133">Transmembrane helix</keyword>
<sequence length="93" mass="10370">MRLILSVPLFLYIVLAANLIMWSGTDESSLLNVILMELTLPSTRTLILTVSDLLILTSFLALYIETFKATRTSNHVIIDHALSLCVFIISFGN</sequence>